<dbReference type="GO" id="GO:0000976">
    <property type="term" value="F:transcription cis-regulatory region binding"/>
    <property type="evidence" value="ECO:0007669"/>
    <property type="project" value="TreeGrafter"/>
</dbReference>
<dbReference type="AlphaFoldDB" id="A0AA40SRB6"/>
<dbReference type="InterPro" id="IPR050109">
    <property type="entry name" value="HTH-type_TetR-like_transc_reg"/>
</dbReference>
<dbReference type="PRINTS" id="PR00455">
    <property type="entry name" value="HTHTETR"/>
</dbReference>
<evidence type="ECO:0000256" key="1">
    <source>
        <dbReference type="ARBA" id="ARBA00022491"/>
    </source>
</evidence>
<dbReference type="Gene3D" id="1.10.357.10">
    <property type="entry name" value="Tetracycline Repressor, domain 2"/>
    <property type="match status" value="1"/>
</dbReference>
<dbReference type="PANTHER" id="PTHR30055:SF175">
    <property type="entry name" value="HTH-TYPE TRANSCRIPTIONAL REPRESSOR KSTR2"/>
    <property type="match status" value="1"/>
</dbReference>
<evidence type="ECO:0000256" key="5">
    <source>
        <dbReference type="PROSITE-ProRule" id="PRU00335"/>
    </source>
</evidence>
<name>A0AA40SRB6_9MICO</name>
<feature type="DNA-binding region" description="H-T-H motif" evidence="5">
    <location>
        <begin position="27"/>
        <end position="46"/>
    </location>
</feature>
<dbReference type="InterPro" id="IPR036271">
    <property type="entry name" value="Tet_transcr_reg_TetR-rel_C_sf"/>
</dbReference>
<dbReference type="InterPro" id="IPR023772">
    <property type="entry name" value="DNA-bd_HTH_TetR-type_CS"/>
</dbReference>
<feature type="domain" description="HTH tetR-type" evidence="6">
    <location>
        <begin position="4"/>
        <end position="64"/>
    </location>
</feature>
<dbReference type="PROSITE" id="PS01081">
    <property type="entry name" value="HTH_TETR_1"/>
    <property type="match status" value="1"/>
</dbReference>
<keyword evidence="3 5" id="KW-0238">DNA-binding</keyword>
<dbReference type="Gene3D" id="1.10.10.60">
    <property type="entry name" value="Homeodomain-like"/>
    <property type="match status" value="1"/>
</dbReference>
<keyword evidence="1" id="KW-0678">Repressor</keyword>
<evidence type="ECO:0000313" key="7">
    <source>
        <dbReference type="EMBL" id="MBB4140889.1"/>
    </source>
</evidence>
<dbReference type="Pfam" id="PF00440">
    <property type="entry name" value="TetR_N"/>
    <property type="match status" value="1"/>
</dbReference>
<dbReference type="Proteomes" id="UP000549113">
    <property type="component" value="Unassembled WGS sequence"/>
</dbReference>
<dbReference type="InterPro" id="IPR041490">
    <property type="entry name" value="KstR2_TetR_C"/>
</dbReference>
<evidence type="ECO:0000313" key="8">
    <source>
        <dbReference type="Proteomes" id="UP000549113"/>
    </source>
</evidence>
<dbReference type="GO" id="GO:0003700">
    <property type="term" value="F:DNA-binding transcription factor activity"/>
    <property type="evidence" value="ECO:0007669"/>
    <property type="project" value="TreeGrafter"/>
</dbReference>
<evidence type="ECO:0000256" key="4">
    <source>
        <dbReference type="ARBA" id="ARBA00023163"/>
    </source>
</evidence>
<keyword evidence="2" id="KW-0805">Transcription regulation</keyword>
<organism evidence="7 8">
    <name type="scientific">Microbacterium invictum</name>
    <dbReference type="NCBI Taxonomy" id="515415"/>
    <lineage>
        <taxon>Bacteria</taxon>
        <taxon>Bacillati</taxon>
        <taxon>Actinomycetota</taxon>
        <taxon>Actinomycetes</taxon>
        <taxon>Micrococcales</taxon>
        <taxon>Microbacteriaceae</taxon>
        <taxon>Microbacterium</taxon>
    </lineage>
</organism>
<dbReference type="InterPro" id="IPR009057">
    <property type="entry name" value="Homeodomain-like_sf"/>
</dbReference>
<gene>
    <name evidence="7" type="ORF">BKA10_002683</name>
</gene>
<dbReference type="SUPFAM" id="SSF46689">
    <property type="entry name" value="Homeodomain-like"/>
    <property type="match status" value="1"/>
</dbReference>
<dbReference type="PROSITE" id="PS50977">
    <property type="entry name" value="HTH_TETR_2"/>
    <property type="match status" value="1"/>
</dbReference>
<keyword evidence="4" id="KW-0804">Transcription</keyword>
<comment type="caution">
    <text evidence="7">The sequence shown here is derived from an EMBL/GenBank/DDBJ whole genome shotgun (WGS) entry which is preliminary data.</text>
</comment>
<dbReference type="InterPro" id="IPR001647">
    <property type="entry name" value="HTH_TetR"/>
</dbReference>
<dbReference type="EMBL" id="JACIFH010000001">
    <property type="protein sequence ID" value="MBB4140889.1"/>
    <property type="molecule type" value="Genomic_DNA"/>
</dbReference>
<accession>A0AA40SRB6</accession>
<dbReference type="Pfam" id="PF17932">
    <property type="entry name" value="TetR_C_24"/>
    <property type="match status" value="1"/>
</dbReference>
<dbReference type="RefSeq" id="WP_183500423.1">
    <property type="nucleotide sequence ID" value="NZ_BAABCO010000004.1"/>
</dbReference>
<dbReference type="PANTHER" id="PTHR30055">
    <property type="entry name" value="HTH-TYPE TRANSCRIPTIONAL REGULATOR RUTR"/>
    <property type="match status" value="1"/>
</dbReference>
<keyword evidence="8" id="KW-1185">Reference proteome</keyword>
<evidence type="ECO:0000259" key="6">
    <source>
        <dbReference type="PROSITE" id="PS50977"/>
    </source>
</evidence>
<evidence type="ECO:0000256" key="2">
    <source>
        <dbReference type="ARBA" id="ARBA00023015"/>
    </source>
</evidence>
<dbReference type="SUPFAM" id="SSF48498">
    <property type="entry name" value="Tetracyclin repressor-like, C-terminal domain"/>
    <property type="match status" value="1"/>
</dbReference>
<proteinExistence type="predicted"/>
<protein>
    <submittedName>
        <fullName evidence="7">AcrR family transcriptional regulator</fullName>
    </submittedName>
</protein>
<evidence type="ECO:0000256" key="3">
    <source>
        <dbReference type="ARBA" id="ARBA00023125"/>
    </source>
</evidence>
<reference evidence="7 8" key="1">
    <citation type="submission" date="2020-08" db="EMBL/GenBank/DDBJ databases">
        <title>Sequencing the genomes of 1000 actinobacteria strains.</title>
        <authorList>
            <person name="Klenk H.-P."/>
        </authorList>
    </citation>
    <scope>NUCLEOTIDE SEQUENCE [LARGE SCALE GENOMIC DNA]</scope>
    <source>
        <strain evidence="7 8">DSM 19600</strain>
    </source>
</reference>
<sequence>MKQTSVADEVTRAAVELFASQGYANTSVQQIVEAAGVTKGAMYHYFESKDDLLFGIYDRLLSLQKRHLDEIIAAGGENAEAVLRAVCIDVIKTSIESLDEGTVYFRSAHMLSAPRRQEVTRRRRAYHDEVAALLERGQQEGAFRTDIPAPLLIAHFFSDVHYLSHWYSPGGPESAAQVAEQLTELYLTGIHTPHPHPKE</sequence>